<keyword evidence="1" id="KW-0175">Coiled coil</keyword>
<dbReference type="EMBL" id="CAEKDK010000006">
    <property type="protein sequence ID" value="CAB4284440.1"/>
    <property type="molecule type" value="Genomic_DNA"/>
</dbReference>
<sequence>MVYIWSDQESVDELKHKLLCTNFELESAKMMAKEEVSKNEEIIKQLYELLKAACQERDEARNQLQKLMNELLPSIPADQTTHILSSQPNNENPIPQKTTNPSMLKESEALLPQTYNFHVYGSYPTNCNLGSISFQGLPNANFADSSNLALPKRPVAQECGSKFDCASVLIDNIARVRPLPKKGRLMQAVMDTGPLLQTLLVAPLPKWKNPPTLIYGGDHCGSLIEQRLEAVESICPTQSSSSGSASFLDSSPGFSQIPSSSVLNFARGSACLNNGLQLHVGNNTDAMQYQIATGKRRRF</sequence>
<protein>
    <submittedName>
        <fullName evidence="2">Uncharacterized protein</fullName>
    </submittedName>
</protein>
<dbReference type="AlphaFoldDB" id="A0A6J5V5Y1"/>
<proteinExistence type="predicted"/>
<organism evidence="2 3">
    <name type="scientific">Prunus armeniaca</name>
    <name type="common">Apricot</name>
    <name type="synonym">Armeniaca vulgaris</name>
    <dbReference type="NCBI Taxonomy" id="36596"/>
    <lineage>
        <taxon>Eukaryota</taxon>
        <taxon>Viridiplantae</taxon>
        <taxon>Streptophyta</taxon>
        <taxon>Embryophyta</taxon>
        <taxon>Tracheophyta</taxon>
        <taxon>Spermatophyta</taxon>
        <taxon>Magnoliopsida</taxon>
        <taxon>eudicotyledons</taxon>
        <taxon>Gunneridae</taxon>
        <taxon>Pentapetalae</taxon>
        <taxon>rosids</taxon>
        <taxon>fabids</taxon>
        <taxon>Rosales</taxon>
        <taxon>Rosaceae</taxon>
        <taxon>Amygdaloideae</taxon>
        <taxon>Amygdaleae</taxon>
        <taxon>Prunus</taxon>
    </lineage>
</organism>
<dbReference type="PANTHER" id="PTHR33431:SF12">
    <property type="entry name" value="HIGH MOBILITY GROUP BOX PROTEIN, PUTATIVE (DUF1635)-RELATED"/>
    <property type="match status" value="1"/>
</dbReference>
<evidence type="ECO:0000313" key="2">
    <source>
        <dbReference type="EMBL" id="CAB4284440.1"/>
    </source>
</evidence>
<reference evidence="2 3" key="1">
    <citation type="submission" date="2020-05" db="EMBL/GenBank/DDBJ databases">
        <authorList>
            <person name="Campoy J."/>
            <person name="Schneeberger K."/>
            <person name="Spophaly S."/>
        </authorList>
    </citation>
    <scope>NUCLEOTIDE SEQUENCE [LARGE SCALE GENOMIC DNA]</scope>
    <source>
        <strain evidence="2">PruArmRojPasFocal</strain>
    </source>
</reference>
<dbReference type="InterPro" id="IPR012862">
    <property type="entry name" value="DUF1635"/>
</dbReference>
<name>A0A6J5V5Y1_PRUAR</name>
<accession>A0A6J5V5Y1</accession>
<evidence type="ECO:0000256" key="1">
    <source>
        <dbReference type="SAM" id="Coils"/>
    </source>
</evidence>
<dbReference type="Pfam" id="PF07795">
    <property type="entry name" value="DUF1635"/>
    <property type="match status" value="1"/>
</dbReference>
<evidence type="ECO:0000313" key="3">
    <source>
        <dbReference type="Proteomes" id="UP000507222"/>
    </source>
</evidence>
<feature type="coiled-coil region" evidence="1">
    <location>
        <begin position="43"/>
        <end position="70"/>
    </location>
</feature>
<dbReference type="PANTHER" id="PTHR33431">
    <property type="entry name" value="ENABLED-LIKE PROTEIN (DUF1635)"/>
    <property type="match status" value="1"/>
</dbReference>
<dbReference type="Proteomes" id="UP000507222">
    <property type="component" value="Unassembled WGS sequence"/>
</dbReference>
<gene>
    <name evidence="2" type="ORF">CURHAP_LOCUS39986</name>
</gene>